<dbReference type="AlphaFoldDB" id="A0A2M4C9Z8"/>
<evidence type="ECO:0000313" key="2">
    <source>
        <dbReference type="EMBL" id="MBW61961.1"/>
    </source>
</evidence>
<name>A0A2M4C9Z8_9DIPT</name>
<sequence>MCVCVLLAAWILLLLQTLHYSRQPFLIVNSLPGLGVCFRFQQTEVRTKKREISPISTPLFFLGRNSEKGWAHGLFLSLASNTSRTNYVLGNPG</sequence>
<evidence type="ECO:0000256" key="1">
    <source>
        <dbReference type="SAM" id="SignalP"/>
    </source>
</evidence>
<feature type="signal peptide" evidence="1">
    <location>
        <begin position="1"/>
        <end position="21"/>
    </location>
</feature>
<protein>
    <submittedName>
        <fullName evidence="2">Putative secreted protein</fullName>
    </submittedName>
</protein>
<dbReference type="EMBL" id="GGFJ01012820">
    <property type="protein sequence ID" value="MBW61961.1"/>
    <property type="molecule type" value="Transcribed_RNA"/>
</dbReference>
<proteinExistence type="predicted"/>
<accession>A0A2M4C9Z8</accession>
<organism evidence="2">
    <name type="scientific">Anopheles marajoara</name>
    <dbReference type="NCBI Taxonomy" id="58244"/>
    <lineage>
        <taxon>Eukaryota</taxon>
        <taxon>Metazoa</taxon>
        <taxon>Ecdysozoa</taxon>
        <taxon>Arthropoda</taxon>
        <taxon>Hexapoda</taxon>
        <taxon>Insecta</taxon>
        <taxon>Pterygota</taxon>
        <taxon>Neoptera</taxon>
        <taxon>Endopterygota</taxon>
        <taxon>Diptera</taxon>
        <taxon>Nematocera</taxon>
        <taxon>Culicoidea</taxon>
        <taxon>Culicidae</taxon>
        <taxon>Anophelinae</taxon>
        <taxon>Anopheles</taxon>
    </lineage>
</organism>
<keyword evidence="1" id="KW-0732">Signal</keyword>
<feature type="chain" id="PRO_5014649764" evidence="1">
    <location>
        <begin position="22"/>
        <end position="93"/>
    </location>
</feature>
<reference evidence="2" key="1">
    <citation type="submission" date="2018-01" db="EMBL/GenBank/DDBJ databases">
        <title>An insight into the sialome of Amazonian anophelines.</title>
        <authorList>
            <person name="Ribeiro J.M."/>
            <person name="Scarpassa V."/>
            <person name="Calvo E."/>
        </authorList>
    </citation>
    <scope>NUCLEOTIDE SEQUENCE</scope>
    <source>
        <tissue evidence="2">Salivary glands</tissue>
    </source>
</reference>